<feature type="signal peptide" evidence="18">
    <location>
        <begin position="1"/>
        <end position="29"/>
    </location>
</feature>
<evidence type="ECO:0000313" key="22">
    <source>
        <dbReference type="Proteomes" id="UP000215590"/>
    </source>
</evidence>
<dbReference type="CDD" id="cd01347">
    <property type="entry name" value="ligand_gated_channel"/>
    <property type="match status" value="1"/>
</dbReference>
<feature type="chain" id="PRO_5012784560" description="Heme transporter BhuA" evidence="18">
    <location>
        <begin position="30"/>
        <end position="717"/>
    </location>
</feature>
<keyword evidence="5 15" id="KW-1134">Transmembrane beta strand</keyword>
<keyword evidence="6" id="KW-0410">Iron transport</keyword>
<keyword evidence="8 18" id="KW-0732">Signal</keyword>
<evidence type="ECO:0000256" key="4">
    <source>
        <dbReference type="ARBA" id="ARBA00022448"/>
    </source>
</evidence>
<evidence type="ECO:0000256" key="10">
    <source>
        <dbReference type="ARBA" id="ARBA00023065"/>
    </source>
</evidence>
<evidence type="ECO:0000256" key="1">
    <source>
        <dbReference type="ARBA" id="ARBA00004571"/>
    </source>
</evidence>
<evidence type="ECO:0000259" key="19">
    <source>
        <dbReference type="Pfam" id="PF00593"/>
    </source>
</evidence>
<protein>
    <recommendedName>
        <fullName evidence="3">Heme transporter BhuA</fullName>
    </recommendedName>
</protein>
<dbReference type="InterPro" id="IPR037066">
    <property type="entry name" value="Plug_dom_sf"/>
</dbReference>
<organism evidence="21 22">
    <name type="scientific">Brucella thiophenivorans</name>
    <dbReference type="NCBI Taxonomy" id="571255"/>
    <lineage>
        <taxon>Bacteria</taxon>
        <taxon>Pseudomonadati</taxon>
        <taxon>Pseudomonadota</taxon>
        <taxon>Alphaproteobacteria</taxon>
        <taxon>Hyphomicrobiales</taxon>
        <taxon>Brucellaceae</taxon>
        <taxon>Brucella/Ochrobactrum group</taxon>
        <taxon>Brucella</taxon>
    </lineage>
</organism>
<accession>A0A256FF18</accession>
<dbReference type="InterPro" id="IPR000531">
    <property type="entry name" value="Beta-barrel_TonB"/>
</dbReference>
<evidence type="ECO:0000256" key="17">
    <source>
        <dbReference type="RuleBase" id="RU003357"/>
    </source>
</evidence>
<keyword evidence="4 15" id="KW-0813">Transport</keyword>
<dbReference type="Pfam" id="PF07715">
    <property type="entry name" value="Plug"/>
    <property type="match status" value="1"/>
</dbReference>
<dbReference type="Gene3D" id="2.170.130.10">
    <property type="entry name" value="TonB-dependent receptor, plug domain"/>
    <property type="match status" value="1"/>
</dbReference>
<evidence type="ECO:0000256" key="15">
    <source>
        <dbReference type="PROSITE-ProRule" id="PRU01360"/>
    </source>
</evidence>
<keyword evidence="9" id="KW-0408">Iron</keyword>
<evidence type="ECO:0000256" key="2">
    <source>
        <dbReference type="ARBA" id="ARBA00009810"/>
    </source>
</evidence>
<sequence length="717" mass="79751">MNMNMTTANDPRSAMRKRLAFLFGCSALAVCVPNVSLAQQATTSAAPLVLETITVDGKGKQDDDRNSIVATKTTSGGKIPTDIMDTPASISVITAKEIQERNATDVEEVLNYTSGVVTTFYGSDDRFDYFKIRGFDAYMYRDGLSLGKPFGGIREEPYAFERVEVLKGGSSSVFGVSDPGGSVNFTSKKPRTERFGEAYISGGSYDHIETGFDFGDNLTEDETLSYRLTGKFKKADREYDYSRDDEKFFMGGLTWRPTDATSLTVLYDHLYLNDTPNSGGYPVGIDFSRKRFFGEPDFNYGKTKRDTLTMLLEHDFGNGLSFNSNARYSKGDKSYGYAYISRTPTDGSTFADRGFMTSDASNRQFIIDTHLQYEADFENVKSRSLVGFEYNNYSGTSFGTWADSYYNPGMPGVTGIDWTNPVYTGAPLNLPTTTNRRNKQETKALYAQQDLTFADKLIVTLGLRNDWMDINQFNKMDSTTAEGDLSEFTTRVGLAYKFTDEFMVFTSYAQSAVPASLNTEPERGEQYEVGVKYSPIGFPALFTASVYDLTKTNITQTDPVTREESAIGKIRVRGLDLEAKAEVTNNISMTAAYSYLNHEILEDANNGAAGNQLTLVPNHTASLWGNYRWEGSGKRGDMTFGVGARYTGSYYFDSANTFGSDDNVVLDLAYTYEFIDKTTLQLNVSNLFDQKYVAFGGFGADFYNPGREVTATLRRSW</sequence>
<keyword evidence="12 15" id="KW-0472">Membrane</keyword>
<evidence type="ECO:0000256" key="5">
    <source>
        <dbReference type="ARBA" id="ARBA00022452"/>
    </source>
</evidence>
<keyword evidence="7 15" id="KW-0812">Transmembrane</keyword>
<dbReference type="PANTHER" id="PTHR32552">
    <property type="entry name" value="FERRICHROME IRON RECEPTOR-RELATED"/>
    <property type="match status" value="1"/>
</dbReference>
<evidence type="ECO:0000256" key="8">
    <source>
        <dbReference type="ARBA" id="ARBA00022729"/>
    </source>
</evidence>
<dbReference type="GO" id="GO:0009279">
    <property type="term" value="C:cell outer membrane"/>
    <property type="evidence" value="ECO:0007669"/>
    <property type="project" value="UniProtKB-SubCell"/>
</dbReference>
<evidence type="ECO:0000256" key="18">
    <source>
        <dbReference type="SAM" id="SignalP"/>
    </source>
</evidence>
<evidence type="ECO:0000256" key="9">
    <source>
        <dbReference type="ARBA" id="ARBA00023004"/>
    </source>
</evidence>
<dbReference type="NCBIfam" id="TIGR01783">
    <property type="entry name" value="TonB-siderophor"/>
    <property type="match status" value="1"/>
</dbReference>
<keyword evidence="14 15" id="KW-0998">Cell outer membrane</keyword>
<gene>
    <name evidence="21" type="ORF">CEV31_3346</name>
</gene>
<dbReference type="GO" id="GO:0015344">
    <property type="term" value="F:siderophore uptake transmembrane transporter activity"/>
    <property type="evidence" value="ECO:0007669"/>
    <property type="project" value="TreeGrafter"/>
</dbReference>
<dbReference type="PROSITE" id="PS00430">
    <property type="entry name" value="TONB_DEPENDENT_REC_1"/>
    <property type="match status" value="1"/>
</dbReference>
<keyword evidence="22" id="KW-1185">Reference proteome</keyword>
<evidence type="ECO:0000256" key="14">
    <source>
        <dbReference type="ARBA" id="ARBA00023237"/>
    </source>
</evidence>
<evidence type="ECO:0000256" key="13">
    <source>
        <dbReference type="ARBA" id="ARBA00023170"/>
    </source>
</evidence>
<dbReference type="OrthoDB" id="9760333at2"/>
<dbReference type="GO" id="GO:0038023">
    <property type="term" value="F:signaling receptor activity"/>
    <property type="evidence" value="ECO:0007669"/>
    <property type="project" value="InterPro"/>
</dbReference>
<feature type="domain" description="TonB-dependent receptor-like beta-barrel" evidence="19">
    <location>
        <begin position="254"/>
        <end position="687"/>
    </location>
</feature>
<dbReference type="EMBL" id="NNRJ01000052">
    <property type="protein sequence ID" value="OYR13378.1"/>
    <property type="molecule type" value="Genomic_DNA"/>
</dbReference>
<feature type="domain" description="TonB-dependent receptor plug" evidence="20">
    <location>
        <begin position="83"/>
        <end position="181"/>
    </location>
</feature>
<name>A0A256FF18_9HYPH</name>
<evidence type="ECO:0000256" key="3">
    <source>
        <dbReference type="ARBA" id="ARBA00021261"/>
    </source>
</evidence>
<dbReference type="SUPFAM" id="SSF56935">
    <property type="entry name" value="Porins"/>
    <property type="match status" value="1"/>
</dbReference>
<evidence type="ECO:0000259" key="20">
    <source>
        <dbReference type="Pfam" id="PF07715"/>
    </source>
</evidence>
<dbReference type="AlphaFoldDB" id="A0A256FF18"/>
<feature type="short sequence motif" description="TonB box" evidence="16">
    <location>
        <begin position="52"/>
        <end position="58"/>
    </location>
</feature>
<dbReference type="InterPro" id="IPR010916">
    <property type="entry name" value="TonB_box_CS"/>
</dbReference>
<dbReference type="InterPro" id="IPR036942">
    <property type="entry name" value="Beta-barrel_TonB_sf"/>
</dbReference>
<evidence type="ECO:0000256" key="16">
    <source>
        <dbReference type="PROSITE-ProRule" id="PRU10143"/>
    </source>
</evidence>
<dbReference type="InterPro" id="IPR012910">
    <property type="entry name" value="Plug_dom"/>
</dbReference>
<reference evidence="21 22" key="1">
    <citation type="submission" date="2017-07" db="EMBL/GenBank/DDBJ databases">
        <title>Phylogenetic study on the rhizospheric bacterium Ochrobactrum sp. A44.</title>
        <authorList>
            <person name="Krzyzanowska D.M."/>
            <person name="Ossowicki A."/>
            <person name="Rajewska M."/>
            <person name="Maciag T."/>
            <person name="Kaczynski Z."/>
            <person name="Czerwicka M."/>
            <person name="Jafra S."/>
        </authorList>
    </citation>
    <scope>NUCLEOTIDE SEQUENCE [LARGE SCALE GENOMIC DNA]</scope>
    <source>
        <strain evidence="21 22">DSM 7216</strain>
    </source>
</reference>
<proteinExistence type="inferred from homology"/>
<evidence type="ECO:0000256" key="12">
    <source>
        <dbReference type="ARBA" id="ARBA00023136"/>
    </source>
</evidence>
<dbReference type="InterPro" id="IPR039426">
    <property type="entry name" value="TonB-dep_rcpt-like"/>
</dbReference>
<dbReference type="RefSeq" id="WP_094508703.1">
    <property type="nucleotide sequence ID" value="NZ_JBHEEK010000007.1"/>
</dbReference>
<keyword evidence="13 21" id="KW-0675">Receptor</keyword>
<dbReference type="GO" id="GO:0015891">
    <property type="term" value="P:siderophore transport"/>
    <property type="evidence" value="ECO:0007669"/>
    <property type="project" value="InterPro"/>
</dbReference>
<keyword evidence="10" id="KW-0406">Ion transport</keyword>
<comment type="caution">
    <text evidence="21">The sequence shown here is derived from an EMBL/GenBank/DDBJ whole genome shotgun (WGS) entry which is preliminary data.</text>
</comment>
<evidence type="ECO:0000256" key="6">
    <source>
        <dbReference type="ARBA" id="ARBA00022496"/>
    </source>
</evidence>
<comment type="subcellular location">
    <subcellularLocation>
        <location evidence="1 15">Cell outer membrane</location>
        <topology evidence="1 15">Multi-pass membrane protein</topology>
    </subcellularLocation>
</comment>
<dbReference type="Pfam" id="PF00593">
    <property type="entry name" value="TonB_dep_Rec_b-barrel"/>
    <property type="match status" value="1"/>
</dbReference>
<keyword evidence="11 16" id="KW-0798">TonB box</keyword>
<dbReference type="InterPro" id="IPR010105">
    <property type="entry name" value="TonB_sidphr_rcpt"/>
</dbReference>
<dbReference type="PROSITE" id="PS52016">
    <property type="entry name" value="TONB_DEPENDENT_REC_3"/>
    <property type="match status" value="1"/>
</dbReference>
<evidence type="ECO:0000256" key="11">
    <source>
        <dbReference type="ARBA" id="ARBA00023077"/>
    </source>
</evidence>
<dbReference type="Gene3D" id="2.40.170.20">
    <property type="entry name" value="TonB-dependent receptor, beta-barrel domain"/>
    <property type="match status" value="1"/>
</dbReference>
<dbReference type="Proteomes" id="UP000215590">
    <property type="component" value="Unassembled WGS sequence"/>
</dbReference>
<evidence type="ECO:0000313" key="21">
    <source>
        <dbReference type="EMBL" id="OYR13378.1"/>
    </source>
</evidence>
<evidence type="ECO:0000256" key="7">
    <source>
        <dbReference type="ARBA" id="ARBA00022692"/>
    </source>
</evidence>
<comment type="similarity">
    <text evidence="2 15 17">Belongs to the TonB-dependent receptor family.</text>
</comment>
<dbReference type="PANTHER" id="PTHR32552:SF68">
    <property type="entry name" value="FERRICHROME OUTER MEMBRANE TRANSPORTER_PHAGE RECEPTOR"/>
    <property type="match status" value="1"/>
</dbReference>